<dbReference type="RefSeq" id="WP_269425202.1">
    <property type="nucleotide sequence ID" value="NZ_JAPWGY010000017.1"/>
</dbReference>
<protein>
    <submittedName>
        <fullName evidence="2">Uncharacterized protein</fullName>
    </submittedName>
</protein>
<name>A0ABT4LQB0_9PROT</name>
<proteinExistence type="predicted"/>
<feature type="transmembrane region" description="Helical" evidence="1">
    <location>
        <begin position="40"/>
        <end position="63"/>
    </location>
</feature>
<dbReference type="Proteomes" id="UP001069802">
    <property type="component" value="Unassembled WGS sequence"/>
</dbReference>
<accession>A0ABT4LQB0</accession>
<gene>
    <name evidence="2" type="ORF">O4H49_20010</name>
</gene>
<keyword evidence="1" id="KW-0472">Membrane</keyword>
<evidence type="ECO:0000256" key="1">
    <source>
        <dbReference type="SAM" id="Phobius"/>
    </source>
</evidence>
<keyword evidence="3" id="KW-1185">Reference proteome</keyword>
<comment type="caution">
    <text evidence="2">The sequence shown here is derived from an EMBL/GenBank/DDBJ whole genome shotgun (WGS) entry which is preliminary data.</text>
</comment>
<feature type="transmembrane region" description="Helical" evidence="1">
    <location>
        <begin position="95"/>
        <end position="113"/>
    </location>
</feature>
<reference evidence="2" key="1">
    <citation type="submission" date="2022-12" db="EMBL/GenBank/DDBJ databases">
        <title>Bacterial isolates from different developmental stages of Nematostella vectensis.</title>
        <authorList>
            <person name="Fraune S."/>
        </authorList>
    </citation>
    <scope>NUCLEOTIDE SEQUENCE</scope>
    <source>
        <strain evidence="2">G21630-S1</strain>
    </source>
</reference>
<feature type="transmembrane region" description="Helical" evidence="1">
    <location>
        <begin position="7"/>
        <end position="28"/>
    </location>
</feature>
<organism evidence="2 3">
    <name type="scientific">Kiloniella laminariae</name>
    <dbReference type="NCBI Taxonomy" id="454162"/>
    <lineage>
        <taxon>Bacteria</taxon>
        <taxon>Pseudomonadati</taxon>
        <taxon>Pseudomonadota</taxon>
        <taxon>Alphaproteobacteria</taxon>
        <taxon>Rhodospirillales</taxon>
        <taxon>Kiloniellaceae</taxon>
        <taxon>Kiloniella</taxon>
    </lineage>
</organism>
<keyword evidence="1" id="KW-1133">Transmembrane helix</keyword>
<feature type="transmembrane region" description="Helical" evidence="1">
    <location>
        <begin position="70"/>
        <end position="89"/>
    </location>
</feature>
<keyword evidence="1" id="KW-0812">Transmembrane</keyword>
<sequence>MNKVLSSTIVFAALYVTLVAPVIILPYLGSKSAVPGEAGFPFGFAINPAFWLHLLTYFGLFILTWLRADYIGRFWITALPVCALAFDFVPGLSSVPIISVTFLMVALIVGMISSK</sequence>
<evidence type="ECO:0000313" key="3">
    <source>
        <dbReference type="Proteomes" id="UP001069802"/>
    </source>
</evidence>
<evidence type="ECO:0000313" key="2">
    <source>
        <dbReference type="EMBL" id="MCZ4283080.1"/>
    </source>
</evidence>
<dbReference type="EMBL" id="JAPWGY010000017">
    <property type="protein sequence ID" value="MCZ4283080.1"/>
    <property type="molecule type" value="Genomic_DNA"/>
</dbReference>